<dbReference type="InParanoid" id="A0A1S3HZY0"/>
<evidence type="ECO:0000256" key="10">
    <source>
        <dbReference type="RuleBase" id="RU003732"/>
    </source>
</evidence>
<dbReference type="GO" id="GO:0089718">
    <property type="term" value="P:amino acid import across plasma membrane"/>
    <property type="evidence" value="ECO:0007669"/>
    <property type="project" value="TreeGrafter"/>
</dbReference>
<proteinExistence type="inferred from homology"/>
<dbReference type="PRINTS" id="PR00176">
    <property type="entry name" value="NANEUSMPORT"/>
</dbReference>
<evidence type="ECO:0000313" key="13">
    <source>
        <dbReference type="RefSeq" id="XP_013390654.1"/>
    </source>
</evidence>
<dbReference type="InterPro" id="IPR037272">
    <property type="entry name" value="SNS_sf"/>
</dbReference>
<feature type="binding site" evidence="8">
    <location>
        <position position="401"/>
    </location>
    <ligand>
        <name>Na(+)</name>
        <dbReference type="ChEBI" id="CHEBI:29101"/>
        <label>1</label>
    </ligand>
</feature>
<keyword evidence="4 10" id="KW-0812">Transmembrane</keyword>
<dbReference type="PROSITE" id="PS50267">
    <property type="entry name" value="NA_NEUROTRAN_SYMP_3"/>
    <property type="match status" value="1"/>
</dbReference>
<dbReference type="InterPro" id="IPR000175">
    <property type="entry name" value="Na/ntran_symport"/>
</dbReference>
<dbReference type="GO" id="GO:0005283">
    <property type="term" value="F:amino acid:sodium symporter activity"/>
    <property type="evidence" value="ECO:0007669"/>
    <property type="project" value="TreeGrafter"/>
</dbReference>
<feature type="transmembrane region" description="Helical" evidence="11">
    <location>
        <begin position="434"/>
        <end position="455"/>
    </location>
</feature>
<feature type="transmembrane region" description="Helical" evidence="11">
    <location>
        <begin position="506"/>
        <end position="528"/>
    </location>
</feature>
<evidence type="ECO:0000256" key="9">
    <source>
        <dbReference type="PIRSR" id="PIRSR600175-2"/>
    </source>
</evidence>
<dbReference type="PANTHER" id="PTHR11616">
    <property type="entry name" value="SODIUM/CHLORIDE DEPENDENT TRANSPORTER"/>
    <property type="match status" value="1"/>
</dbReference>
<dbReference type="PROSITE" id="PS00610">
    <property type="entry name" value="NA_NEUROTRAN_SYMP_1"/>
    <property type="match status" value="1"/>
</dbReference>
<evidence type="ECO:0000256" key="3">
    <source>
        <dbReference type="ARBA" id="ARBA00022448"/>
    </source>
</evidence>
<feature type="transmembrane region" description="Helical" evidence="11">
    <location>
        <begin position="54"/>
        <end position="76"/>
    </location>
</feature>
<evidence type="ECO:0000256" key="8">
    <source>
        <dbReference type="PIRSR" id="PIRSR600175-1"/>
    </source>
</evidence>
<dbReference type="GO" id="GO:0046872">
    <property type="term" value="F:metal ion binding"/>
    <property type="evidence" value="ECO:0007669"/>
    <property type="project" value="UniProtKB-KW"/>
</dbReference>
<dbReference type="GO" id="GO:0005886">
    <property type="term" value="C:plasma membrane"/>
    <property type="evidence" value="ECO:0007669"/>
    <property type="project" value="TreeGrafter"/>
</dbReference>
<keyword evidence="3 10" id="KW-0813">Transport</keyword>
<evidence type="ECO:0000256" key="4">
    <source>
        <dbReference type="ARBA" id="ARBA00022692"/>
    </source>
</evidence>
<dbReference type="Proteomes" id="UP000085678">
    <property type="component" value="Unplaced"/>
</dbReference>
<keyword evidence="12" id="KW-1185">Reference proteome</keyword>
<comment type="subcellular location">
    <subcellularLocation>
        <location evidence="1">Membrane</location>
        <topology evidence="1">Multi-pass membrane protein</topology>
    </subcellularLocation>
</comment>
<feature type="binding site" evidence="8">
    <location>
        <position position="304"/>
    </location>
    <ligand>
        <name>Na(+)</name>
        <dbReference type="ChEBI" id="CHEBI:29101"/>
        <label>1</label>
    </ligand>
</feature>
<feature type="transmembrane region" description="Helical" evidence="11">
    <location>
        <begin position="97"/>
        <end position="124"/>
    </location>
</feature>
<keyword evidence="7" id="KW-0325">Glycoprotein</keyword>
<name>A0A1S3HZY0_LINAN</name>
<evidence type="ECO:0000256" key="11">
    <source>
        <dbReference type="SAM" id="Phobius"/>
    </source>
</evidence>
<reference evidence="13" key="1">
    <citation type="submission" date="2025-08" db="UniProtKB">
        <authorList>
            <consortium name="RefSeq"/>
        </authorList>
    </citation>
    <scope>IDENTIFICATION</scope>
    <source>
        <tissue evidence="13">Gonads</tissue>
    </source>
</reference>
<comment type="similarity">
    <text evidence="2 10">Belongs to the sodium:neurotransmitter symporter (SNF) (TC 2.A.22) family.</text>
</comment>
<evidence type="ECO:0000256" key="5">
    <source>
        <dbReference type="ARBA" id="ARBA00022989"/>
    </source>
</evidence>
<dbReference type="SUPFAM" id="SSF161070">
    <property type="entry name" value="SNF-like"/>
    <property type="match status" value="1"/>
</dbReference>
<dbReference type="PROSITE" id="PS00754">
    <property type="entry name" value="NA_NEUROTRAN_SYMP_2"/>
    <property type="match status" value="1"/>
</dbReference>
<feature type="transmembrane region" description="Helical" evidence="11">
    <location>
        <begin position="389"/>
        <end position="414"/>
    </location>
</feature>
<keyword evidence="8" id="KW-0479">Metal-binding</keyword>
<keyword evidence="9" id="KW-1015">Disulfide bond</keyword>
<feature type="disulfide bond" evidence="9">
    <location>
        <begin position="136"/>
        <end position="145"/>
    </location>
</feature>
<keyword evidence="5 11" id="KW-1133">Transmembrane helix</keyword>
<evidence type="ECO:0000256" key="6">
    <source>
        <dbReference type="ARBA" id="ARBA00023136"/>
    </source>
</evidence>
<gene>
    <name evidence="13" type="primary">LOC106159037</name>
</gene>
<feature type="transmembrane region" description="Helical" evidence="11">
    <location>
        <begin position="21"/>
        <end position="42"/>
    </location>
</feature>
<evidence type="ECO:0000256" key="1">
    <source>
        <dbReference type="ARBA" id="ARBA00004141"/>
    </source>
</evidence>
<evidence type="ECO:0000256" key="2">
    <source>
        <dbReference type="ARBA" id="ARBA00006459"/>
    </source>
</evidence>
<feature type="transmembrane region" description="Helical" evidence="11">
    <location>
        <begin position="221"/>
        <end position="239"/>
    </location>
</feature>
<keyword evidence="6 11" id="KW-0472">Membrane</keyword>
<feature type="binding site" evidence="8">
    <location>
        <position position="33"/>
    </location>
    <ligand>
        <name>Na(+)</name>
        <dbReference type="ChEBI" id="CHEBI:29101"/>
        <label>1</label>
    </ligand>
</feature>
<evidence type="ECO:0000256" key="7">
    <source>
        <dbReference type="ARBA" id="ARBA00023180"/>
    </source>
</evidence>
<keyword evidence="8" id="KW-0915">Sodium</keyword>
<feature type="binding site" evidence="8">
    <location>
        <position position="31"/>
    </location>
    <ligand>
        <name>Na(+)</name>
        <dbReference type="ChEBI" id="CHEBI:29101"/>
        <label>1</label>
    </ligand>
</feature>
<sequence length="624" mass="69479">MGCLDSKTDSLKDNKRRTWGGKLEFIITCVGYAVGLGSVWRFPYLCYRNGGGAFLIPYCVSLLLVGLPLFFMELCFGQFASLGPITIWKISPLFKGIGYGMMMISLFIALYYNVIIAYILHYLFASMTANLPWSACGNTWNTDACLSIHKNGINEHLFTICFKAGEGTSIRTNNTNLINRITLLNTTDTTEVIATSPSEEYFYRKVLEMTDGIENSGGLKWDLSLCLLLAWLIVFLVLIKGIKSLGKAVYFTALFPHVILAILLVRGVLLEGSAEGIKYYLTPDFTRLLDSEVWSDAVVQNFYSLSVSLGGLIAMSSYNKFHNNCFRDALICSLMNCGTSVYAGLVIFSVLGYMAHISGKDVADVASQGPGLAFIVYPEAISQMPLPTLWAILFFSMMLLLGFSAQFSMAETVLSSIMDEYPHILRVSKWRETIMRGVVCGVCFLLGLPMCARGGHYLLDLMDHSVGGFPLLFVSLFECVVLQWVYGWSRFSEDVKIMLGKKPGIYFRITWCCLSPLLMLAVIVFKFIQLKPYMYHGYTFPVWAQAIGWLIALTPVALIPAWFLGRYCYDGGFQALKRAGSPQAAWGPARADDRDGTIYDTKSKAKNLYGNGTSNPAFDQYPCQ</sequence>
<keyword evidence="10" id="KW-0769">Symport</keyword>
<feature type="binding site" evidence="8">
    <location>
        <position position="336"/>
    </location>
    <ligand>
        <name>Na(+)</name>
        <dbReference type="ChEBI" id="CHEBI:29101"/>
        <label>1</label>
    </ligand>
</feature>
<dbReference type="PANTHER" id="PTHR11616:SF321">
    <property type="entry name" value="SODIUM-DEPENDENT NUTRIENT AMINO ACID TRANSPORTER 1-RELATED"/>
    <property type="match status" value="1"/>
</dbReference>
<feature type="binding site" evidence="8">
    <location>
        <position position="34"/>
    </location>
    <ligand>
        <name>Na(+)</name>
        <dbReference type="ChEBI" id="CHEBI:29101"/>
        <label>1</label>
    </ligand>
</feature>
<dbReference type="Pfam" id="PF00209">
    <property type="entry name" value="SNF"/>
    <property type="match status" value="1"/>
</dbReference>
<dbReference type="OrthoDB" id="6581954at2759"/>
<feature type="transmembrane region" description="Helical" evidence="11">
    <location>
        <begin position="467"/>
        <end position="486"/>
    </location>
</feature>
<dbReference type="KEGG" id="lak:106159037"/>
<feature type="transmembrane region" description="Helical" evidence="11">
    <location>
        <begin position="248"/>
        <end position="269"/>
    </location>
</feature>
<dbReference type="GeneID" id="106159037"/>
<dbReference type="AlphaFoldDB" id="A0A1S3HZY0"/>
<accession>A0A1S3HZY0</accession>
<protein>
    <recommendedName>
        <fullName evidence="10">Transporter</fullName>
    </recommendedName>
</protein>
<organism evidence="12 13">
    <name type="scientific">Lingula anatina</name>
    <name type="common">Brachiopod</name>
    <name type="synonym">Lingula unguis</name>
    <dbReference type="NCBI Taxonomy" id="7574"/>
    <lineage>
        <taxon>Eukaryota</taxon>
        <taxon>Metazoa</taxon>
        <taxon>Spiralia</taxon>
        <taxon>Lophotrochozoa</taxon>
        <taxon>Brachiopoda</taxon>
        <taxon>Linguliformea</taxon>
        <taxon>Lingulata</taxon>
        <taxon>Lingulida</taxon>
        <taxon>Linguloidea</taxon>
        <taxon>Lingulidae</taxon>
        <taxon>Lingula</taxon>
    </lineage>
</organism>
<dbReference type="RefSeq" id="XP_013390654.1">
    <property type="nucleotide sequence ID" value="XM_013535200.1"/>
</dbReference>
<feature type="transmembrane region" description="Helical" evidence="11">
    <location>
        <begin position="330"/>
        <end position="355"/>
    </location>
</feature>
<evidence type="ECO:0000313" key="12">
    <source>
        <dbReference type="Proteomes" id="UP000085678"/>
    </source>
</evidence>
<feature type="transmembrane region" description="Helical" evidence="11">
    <location>
        <begin position="540"/>
        <end position="564"/>
    </location>
</feature>